<organism evidence="2 3">
    <name type="scientific">Jiangella mangrovi</name>
    <dbReference type="NCBI Taxonomy" id="1524084"/>
    <lineage>
        <taxon>Bacteria</taxon>
        <taxon>Bacillati</taxon>
        <taxon>Actinomycetota</taxon>
        <taxon>Actinomycetes</taxon>
        <taxon>Jiangellales</taxon>
        <taxon>Jiangellaceae</taxon>
        <taxon>Jiangella</taxon>
    </lineage>
</organism>
<proteinExistence type="predicted"/>
<dbReference type="PANTHER" id="PTHR30024">
    <property type="entry name" value="ALIPHATIC SULFONATES-BINDING PROTEIN-RELATED"/>
    <property type="match status" value="1"/>
</dbReference>
<feature type="domain" description="SsuA/THI5-like" evidence="1">
    <location>
        <begin position="94"/>
        <end position="288"/>
    </location>
</feature>
<evidence type="ECO:0000313" key="3">
    <source>
        <dbReference type="Proteomes" id="UP000542813"/>
    </source>
</evidence>
<dbReference type="InterPro" id="IPR015168">
    <property type="entry name" value="SsuA/THI5"/>
</dbReference>
<accession>A0A7W9LNJ7</accession>
<evidence type="ECO:0000259" key="1">
    <source>
        <dbReference type="Pfam" id="PF09084"/>
    </source>
</evidence>
<sequence length="364" mass="39035">MSRAILSGIELEFDRWRFAMQKSRVRRVRHTTLQLSALLLATGLFAVACGDGDEGASAGAAGEGDVDTTPVVIAWNSTPDESYLPLLMAIDAMQEQGYDIEAQVMSGSDVSFQSLGANQIQFTADSLPPAALSVEQGAPIKAIGTRNANLVVWVAEKDFEDCADLDGEQVGIYSETGGYTVLMRMYFDQECAGVEPQYTTIPDSPLRAQAVAEGRIKGTALGLPDAVKLQDEYGADAFFVVPLRESLPGVGDEYVYTNDQTLEEHPAIVEALLTAQLEAIRSIYDDPDSLDELVPQFLPDAPDASVAKQFAEDQIWYANGGLGGPGLENTLEAFDLPGSPDDLQAPDPLAAVIDEISTSSLTEF</sequence>
<dbReference type="AlphaFoldDB" id="A0A7W9LNJ7"/>
<dbReference type="SUPFAM" id="SSF53850">
    <property type="entry name" value="Periplasmic binding protein-like II"/>
    <property type="match status" value="1"/>
</dbReference>
<gene>
    <name evidence="2" type="ORF">HD601_004787</name>
</gene>
<evidence type="ECO:0000313" key="2">
    <source>
        <dbReference type="EMBL" id="MBB5790212.1"/>
    </source>
</evidence>
<dbReference type="Gene3D" id="3.40.190.10">
    <property type="entry name" value="Periplasmic binding protein-like II"/>
    <property type="match status" value="2"/>
</dbReference>
<comment type="caution">
    <text evidence="2">The sequence shown here is derived from an EMBL/GenBank/DDBJ whole genome shotgun (WGS) entry which is preliminary data.</text>
</comment>
<name>A0A7W9LNJ7_9ACTN</name>
<dbReference type="Proteomes" id="UP000542813">
    <property type="component" value="Unassembled WGS sequence"/>
</dbReference>
<dbReference type="EMBL" id="JACHMM010000001">
    <property type="protein sequence ID" value="MBB5790212.1"/>
    <property type="molecule type" value="Genomic_DNA"/>
</dbReference>
<dbReference type="RefSeq" id="WP_184826109.1">
    <property type="nucleotide sequence ID" value="NZ_JACHMM010000001.1"/>
</dbReference>
<dbReference type="Pfam" id="PF09084">
    <property type="entry name" value="NMT1"/>
    <property type="match status" value="1"/>
</dbReference>
<protein>
    <submittedName>
        <fullName evidence="2">ABC-type nitrate/sulfonate/bicarbonate transport system substrate-binding protein</fullName>
    </submittedName>
</protein>
<keyword evidence="3" id="KW-1185">Reference proteome</keyword>
<reference evidence="2 3" key="1">
    <citation type="submission" date="2020-08" db="EMBL/GenBank/DDBJ databases">
        <title>Sequencing the genomes of 1000 actinobacteria strains.</title>
        <authorList>
            <person name="Klenk H.-P."/>
        </authorList>
    </citation>
    <scope>NUCLEOTIDE SEQUENCE [LARGE SCALE GENOMIC DNA]</scope>
    <source>
        <strain evidence="2 3">DSM 102122</strain>
    </source>
</reference>